<keyword evidence="12" id="KW-0961">Cell wall biogenesis/degradation</keyword>
<dbReference type="InterPro" id="IPR050546">
    <property type="entry name" value="Glycosyl_Hydrlase_16"/>
</dbReference>
<dbReference type="EMBL" id="JBFMKM010000006">
    <property type="protein sequence ID" value="KAL1305753.1"/>
    <property type="molecule type" value="Genomic_DNA"/>
</dbReference>
<name>A0ABR3PIB5_9PEZI</name>
<dbReference type="CDD" id="cd02183">
    <property type="entry name" value="GH16_fungal_CRH1_transglycosylase"/>
    <property type="match status" value="1"/>
</dbReference>
<gene>
    <name evidence="18" type="ORF">AAFC00_007334</name>
</gene>
<protein>
    <recommendedName>
        <fullName evidence="14">Crh-like protein</fullName>
        <ecNumber evidence="14">3.2.-.-</ecNumber>
    </recommendedName>
</protein>
<evidence type="ECO:0000256" key="6">
    <source>
        <dbReference type="ARBA" id="ARBA00022729"/>
    </source>
</evidence>
<dbReference type="PIRSF" id="PIRSF037299">
    <property type="entry name" value="Glycosidase_CRH1_prd"/>
    <property type="match status" value="1"/>
</dbReference>
<evidence type="ECO:0000256" key="13">
    <source>
        <dbReference type="ARBA" id="ARBA00038074"/>
    </source>
</evidence>
<evidence type="ECO:0000256" key="11">
    <source>
        <dbReference type="ARBA" id="ARBA00023295"/>
    </source>
</evidence>
<dbReference type="InterPro" id="IPR013320">
    <property type="entry name" value="ConA-like_dom_sf"/>
</dbReference>
<evidence type="ECO:0000259" key="17">
    <source>
        <dbReference type="PROSITE" id="PS51762"/>
    </source>
</evidence>
<keyword evidence="3" id="KW-0336">GPI-anchor</keyword>
<dbReference type="InterPro" id="IPR000757">
    <property type="entry name" value="Beta-glucanase-like"/>
</dbReference>
<dbReference type="Proteomes" id="UP001562354">
    <property type="component" value="Unassembled WGS sequence"/>
</dbReference>
<evidence type="ECO:0000256" key="16">
    <source>
        <dbReference type="SAM" id="SignalP"/>
    </source>
</evidence>
<evidence type="ECO:0000256" key="9">
    <source>
        <dbReference type="ARBA" id="ARBA00023180"/>
    </source>
</evidence>
<dbReference type="PROSITE" id="PS51762">
    <property type="entry name" value="GH16_2"/>
    <property type="match status" value="1"/>
</dbReference>
<comment type="subcellular location">
    <subcellularLocation>
        <location evidence="2">Membrane</location>
        <topology evidence="2">Lipid-anchor</topology>
        <topology evidence="2">GPI-anchor</topology>
    </subcellularLocation>
</comment>
<evidence type="ECO:0000256" key="7">
    <source>
        <dbReference type="ARBA" id="ARBA00022801"/>
    </source>
</evidence>
<dbReference type="PANTHER" id="PTHR10963:SF27">
    <property type="entry name" value="GLYCOSIDASE-RELATED"/>
    <property type="match status" value="1"/>
</dbReference>
<feature type="chain" id="PRO_5047522653" description="Crh-like protein" evidence="16">
    <location>
        <begin position="21"/>
        <end position="428"/>
    </location>
</feature>
<dbReference type="InterPro" id="IPR017168">
    <property type="entry name" value="CHR-like"/>
</dbReference>
<evidence type="ECO:0000256" key="4">
    <source>
        <dbReference type="ARBA" id="ARBA00022676"/>
    </source>
</evidence>
<keyword evidence="4" id="KW-0328">Glycosyltransferase</keyword>
<evidence type="ECO:0000313" key="18">
    <source>
        <dbReference type="EMBL" id="KAL1305753.1"/>
    </source>
</evidence>
<keyword evidence="10" id="KW-0449">Lipoprotein</keyword>
<keyword evidence="11" id="KW-0326">Glycosidase</keyword>
<accession>A0ABR3PIB5</accession>
<evidence type="ECO:0000256" key="8">
    <source>
        <dbReference type="ARBA" id="ARBA00023136"/>
    </source>
</evidence>
<evidence type="ECO:0000256" key="14">
    <source>
        <dbReference type="PIRNR" id="PIRNR037299"/>
    </source>
</evidence>
<dbReference type="PANTHER" id="PTHR10963">
    <property type="entry name" value="GLYCOSYL HYDROLASE-RELATED"/>
    <property type="match status" value="1"/>
</dbReference>
<proteinExistence type="inferred from homology"/>
<comment type="similarity">
    <text evidence="13">Belongs to the glycosyl hydrolase 16 family. CRH1 subfamily.</text>
</comment>
<evidence type="ECO:0000256" key="5">
    <source>
        <dbReference type="ARBA" id="ARBA00022679"/>
    </source>
</evidence>
<feature type="signal peptide" evidence="16">
    <location>
        <begin position="1"/>
        <end position="20"/>
    </location>
</feature>
<evidence type="ECO:0000256" key="2">
    <source>
        <dbReference type="ARBA" id="ARBA00004589"/>
    </source>
</evidence>
<sequence length="428" mass="43826">MQFTKRSLVAALVVVPTTLAQTFTDCNPLEKTCPNNPGYSGSTFSTDFTKGNPAKWSAAAGTTITYGSNGAEFTIAQAGQAPTIETDFYIFFGKIDVVMQAAPGTGIVSSIVLESDDLDEIDWEFLGGDTTQVESNYFGKGDTTTYDRAIYHSVSTPQTTFHTYTIDWTSSYIKFEIDGTVIRQLNYADANGGSRFPQTPMKLKLGSWAGGAPGNAPGTIEWAGGATDFSQAPFKMYVKSINVANSNPAGEYEWTDHTGSYQSIKLIKGDGSSASAGSSSGSPYVSPVSKVAASSGSSSSSAKIVASSSSVPSVKAALQAGAATSSVSSHLTASSSVVLSTSHVQKQVTASSTAESSTLSQVAAAAVASSSSTRSGSSASSNSSSSKSAANATASSTMRQQSANAASKQGVATTLTALAGVALALVCM</sequence>
<keyword evidence="7 14" id="KW-0378">Hydrolase</keyword>
<keyword evidence="6 16" id="KW-0732">Signal</keyword>
<comment type="catalytic activity">
    <reaction evidence="1">
        <text>Random endo-hydrolysis of N-acetyl-beta-D-glucosaminide (1-&gt;4)-beta-linkages in chitin and chitodextrins.</text>
        <dbReference type="EC" id="3.2.1.14"/>
    </reaction>
</comment>
<feature type="domain" description="GH16" evidence="17">
    <location>
        <begin position="17"/>
        <end position="231"/>
    </location>
</feature>
<keyword evidence="8 14" id="KW-0472">Membrane</keyword>
<dbReference type="Gene3D" id="2.60.120.200">
    <property type="match status" value="1"/>
</dbReference>
<dbReference type="GeneID" id="95981033"/>
<evidence type="ECO:0000256" key="3">
    <source>
        <dbReference type="ARBA" id="ARBA00022622"/>
    </source>
</evidence>
<evidence type="ECO:0000256" key="1">
    <source>
        <dbReference type="ARBA" id="ARBA00000822"/>
    </source>
</evidence>
<comment type="caution">
    <text evidence="18">The sequence shown here is derived from an EMBL/GenBank/DDBJ whole genome shotgun (WGS) entry which is preliminary data.</text>
</comment>
<dbReference type="Pfam" id="PF00722">
    <property type="entry name" value="Glyco_hydro_16"/>
    <property type="match status" value="1"/>
</dbReference>
<evidence type="ECO:0000256" key="10">
    <source>
        <dbReference type="ARBA" id="ARBA00023288"/>
    </source>
</evidence>
<organism evidence="18 19">
    <name type="scientific">Neodothiora populina</name>
    <dbReference type="NCBI Taxonomy" id="2781224"/>
    <lineage>
        <taxon>Eukaryota</taxon>
        <taxon>Fungi</taxon>
        <taxon>Dikarya</taxon>
        <taxon>Ascomycota</taxon>
        <taxon>Pezizomycotina</taxon>
        <taxon>Dothideomycetes</taxon>
        <taxon>Dothideomycetidae</taxon>
        <taxon>Dothideales</taxon>
        <taxon>Dothioraceae</taxon>
        <taxon>Neodothiora</taxon>
    </lineage>
</organism>
<evidence type="ECO:0000256" key="12">
    <source>
        <dbReference type="ARBA" id="ARBA00023316"/>
    </source>
</evidence>
<dbReference type="RefSeq" id="XP_069202026.1">
    <property type="nucleotide sequence ID" value="XM_069347424.1"/>
</dbReference>
<evidence type="ECO:0000313" key="19">
    <source>
        <dbReference type="Proteomes" id="UP001562354"/>
    </source>
</evidence>
<reference evidence="18 19" key="1">
    <citation type="submission" date="2024-07" db="EMBL/GenBank/DDBJ databases">
        <title>Draft sequence of the Neodothiora populina.</title>
        <authorList>
            <person name="Drown D.D."/>
            <person name="Schuette U.S."/>
            <person name="Buechlein A.B."/>
            <person name="Rusch D.R."/>
            <person name="Winton L.W."/>
            <person name="Adams G.A."/>
        </authorList>
    </citation>
    <scope>NUCLEOTIDE SEQUENCE [LARGE SCALE GENOMIC DNA]</scope>
    <source>
        <strain evidence="18 19">CPC 39397</strain>
    </source>
</reference>
<keyword evidence="19" id="KW-1185">Reference proteome</keyword>
<dbReference type="EC" id="3.2.-.-" evidence="14"/>
<dbReference type="SUPFAM" id="SSF49899">
    <property type="entry name" value="Concanavalin A-like lectins/glucanases"/>
    <property type="match status" value="1"/>
</dbReference>
<keyword evidence="5" id="KW-0808">Transferase</keyword>
<evidence type="ECO:0000256" key="15">
    <source>
        <dbReference type="SAM" id="MobiDB-lite"/>
    </source>
</evidence>
<keyword evidence="9" id="KW-0325">Glycoprotein</keyword>
<feature type="region of interest" description="Disordered" evidence="15">
    <location>
        <begin position="372"/>
        <end position="396"/>
    </location>
</feature>